<protein>
    <recommendedName>
        <fullName evidence="4">Aminoacyl-transfer RNA synthetases class-II family profile domain-containing protein</fullName>
    </recommendedName>
</protein>
<dbReference type="GO" id="GO:0005524">
    <property type="term" value="F:ATP binding"/>
    <property type="evidence" value="ECO:0007669"/>
    <property type="project" value="UniProtKB-KW"/>
</dbReference>
<dbReference type="PANTHER" id="PTHR42918">
    <property type="entry name" value="LYSYL-TRNA SYNTHETASE"/>
    <property type="match status" value="1"/>
</dbReference>
<evidence type="ECO:0000259" key="4">
    <source>
        <dbReference type="PROSITE" id="PS50862"/>
    </source>
</evidence>
<sequence>MNATREFDERIGELCTVLQTRQVEARHAEESDAEILRQIVECAMSLNKHGQRHGETFLQNFSVLYNKLRKTPRTQILGFSIMELFLQAGQVALIGNAYGWPEEDLANLVVLILARYGSGNSDALKAAQKVLSLLSWDQTLLGYFLSRRLLDGGNDFQKKMGMYFLETLDVPILHFLKDLFHGRPSWIKTDVPMTRSRSSFSRAVAVAPAATIEGRTSGIRKHAHFVFVDVELDGTTRQAKIPRSEMASPSGEPIRLSRRDWVRFRVTGERSQLLEHIPSQIDMDKVPLRLPTPHNILVQDKVLSTFRKTFGAAGFIETMTPVLTRGYFGGKSRPFQTKMWHNQKVHYLRVTAELALKSVVSSGISKAYEIGPMFRNEGSSADYAPEFLMFEAYGIFMMAEELRDIVCRVILQLSPMAPTTRIGAYEAISDTWGFDMTTETGKKGVTSLAGLDVNPSSVLRAAYKVIEKLYIPQTSGLVIIDHLPVGISPLVKSDGQFYRRYWIAFNGSFIADVCQEETDYRVVQANLNEQFREDPYLVKRDYRAFLSILASGMPPLAGVGLGISKLVKALTGESHINDCSLDHAYSMNRLTGGSWRGG</sequence>
<evidence type="ECO:0000256" key="1">
    <source>
        <dbReference type="ARBA" id="ARBA00022598"/>
    </source>
</evidence>
<dbReference type="PROSITE" id="PS50862">
    <property type="entry name" value="AA_TRNA_LIGASE_II"/>
    <property type="match status" value="1"/>
</dbReference>
<dbReference type="InterPro" id="IPR006195">
    <property type="entry name" value="aa-tRNA-synth_II"/>
</dbReference>
<dbReference type="PANTHER" id="PTHR42918:SF15">
    <property type="entry name" value="LYSINE--TRNA LIGASE, CHLOROPLASTIC_MITOCHONDRIAL"/>
    <property type="match status" value="1"/>
</dbReference>
<dbReference type="GO" id="GO:0000049">
    <property type="term" value="F:tRNA binding"/>
    <property type="evidence" value="ECO:0007669"/>
    <property type="project" value="TreeGrafter"/>
</dbReference>
<dbReference type="GO" id="GO:0005829">
    <property type="term" value="C:cytosol"/>
    <property type="evidence" value="ECO:0007669"/>
    <property type="project" value="TreeGrafter"/>
</dbReference>
<proteinExistence type="predicted"/>
<keyword evidence="1" id="KW-0436">Ligase</keyword>
<dbReference type="RefSeq" id="WP_169099101.1">
    <property type="nucleotide sequence ID" value="NZ_JABBVZ010000027.1"/>
</dbReference>
<evidence type="ECO:0000256" key="3">
    <source>
        <dbReference type="ARBA" id="ARBA00022840"/>
    </source>
</evidence>
<dbReference type="AlphaFoldDB" id="A0A7Y0Q359"/>
<dbReference type="GO" id="GO:0140096">
    <property type="term" value="F:catalytic activity, acting on a protein"/>
    <property type="evidence" value="ECO:0007669"/>
    <property type="project" value="UniProtKB-ARBA"/>
</dbReference>
<dbReference type="GO" id="GO:0006430">
    <property type="term" value="P:lysyl-tRNA aminoacylation"/>
    <property type="evidence" value="ECO:0007669"/>
    <property type="project" value="InterPro"/>
</dbReference>
<evidence type="ECO:0000313" key="5">
    <source>
        <dbReference type="EMBL" id="NMP22621.1"/>
    </source>
</evidence>
<dbReference type="InterPro" id="IPR045864">
    <property type="entry name" value="aa-tRNA-synth_II/BPL/LPL"/>
</dbReference>
<dbReference type="InterPro" id="IPR018149">
    <property type="entry name" value="Lys-tRNA-synth_II_C"/>
</dbReference>
<keyword evidence="6" id="KW-1185">Reference proteome</keyword>
<dbReference type="InterPro" id="IPR004364">
    <property type="entry name" value="Aa-tRNA-synt_II"/>
</dbReference>
<dbReference type="EMBL" id="JABBVZ010000027">
    <property type="protein sequence ID" value="NMP22621.1"/>
    <property type="molecule type" value="Genomic_DNA"/>
</dbReference>
<dbReference type="PRINTS" id="PR00982">
    <property type="entry name" value="TRNASYNTHLYS"/>
</dbReference>
<dbReference type="Pfam" id="PF00152">
    <property type="entry name" value="tRNA-synt_2"/>
    <property type="match status" value="1"/>
</dbReference>
<feature type="domain" description="Aminoacyl-transfer RNA synthetases class-II family profile" evidence="4">
    <location>
        <begin position="298"/>
        <end position="578"/>
    </location>
</feature>
<organism evidence="5 6">
    <name type="scientific">Sulfobacillus harzensis</name>
    <dbReference type="NCBI Taxonomy" id="2729629"/>
    <lineage>
        <taxon>Bacteria</taxon>
        <taxon>Bacillati</taxon>
        <taxon>Bacillota</taxon>
        <taxon>Clostridia</taxon>
        <taxon>Eubacteriales</taxon>
        <taxon>Clostridiales Family XVII. Incertae Sedis</taxon>
        <taxon>Sulfobacillus</taxon>
    </lineage>
</organism>
<dbReference type="Gene3D" id="3.30.930.10">
    <property type="entry name" value="Bira Bifunctional Protein, Domain 2"/>
    <property type="match status" value="1"/>
</dbReference>
<dbReference type="GO" id="GO:0016740">
    <property type="term" value="F:transferase activity"/>
    <property type="evidence" value="ECO:0007669"/>
    <property type="project" value="UniProtKB-ARBA"/>
</dbReference>
<gene>
    <name evidence="5" type="ORF">HIJ39_09685</name>
</gene>
<dbReference type="SUPFAM" id="SSF55681">
    <property type="entry name" value="Class II aaRS and biotin synthetases"/>
    <property type="match status" value="1"/>
</dbReference>
<keyword evidence="3" id="KW-0067">ATP-binding</keyword>
<evidence type="ECO:0000313" key="6">
    <source>
        <dbReference type="Proteomes" id="UP000533476"/>
    </source>
</evidence>
<accession>A0A7Y0Q359</accession>
<comment type="caution">
    <text evidence="5">The sequence shown here is derived from an EMBL/GenBank/DDBJ whole genome shotgun (WGS) entry which is preliminary data.</text>
</comment>
<reference evidence="5 6" key="1">
    <citation type="submission" date="2020-04" db="EMBL/GenBank/DDBJ databases">
        <authorList>
            <person name="Zhang R."/>
            <person name="Schippers A."/>
        </authorList>
    </citation>
    <scope>NUCLEOTIDE SEQUENCE [LARGE SCALE GENOMIC DNA]</scope>
    <source>
        <strain evidence="5 6">DSM 109850</strain>
    </source>
</reference>
<keyword evidence="2" id="KW-0547">Nucleotide-binding</keyword>
<evidence type="ECO:0000256" key="2">
    <source>
        <dbReference type="ARBA" id="ARBA00022741"/>
    </source>
</evidence>
<name>A0A7Y0Q359_9FIRM</name>
<dbReference type="Proteomes" id="UP000533476">
    <property type="component" value="Unassembled WGS sequence"/>
</dbReference>
<dbReference type="GO" id="GO:0004824">
    <property type="term" value="F:lysine-tRNA ligase activity"/>
    <property type="evidence" value="ECO:0007669"/>
    <property type="project" value="InterPro"/>
</dbReference>